<dbReference type="Proteomes" id="UP001174909">
    <property type="component" value="Unassembled WGS sequence"/>
</dbReference>
<dbReference type="InterPro" id="IPR013542">
    <property type="entry name" value="QueG_DUF1730"/>
</dbReference>
<comment type="caution">
    <text evidence="7">The sequence shown here is derived from an EMBL/GenBank/DDBJ whole genome shotgun (WGS) entry which is preliminary data.</text>
</comment>
<evidence type="ECO:0000256" key="2">
    <source>
        <dbReference type="ARBA" id="ARBA00022490"/>
    </source>
</evidence>
<keyword evidence="3" id="KW-0819">tRNA processing</keyword>
<dbReference type="AlphaFoldDB" id="A0AA35WLF9"/>
<dbReference type="InterPro" id="IPR004155">
    <property type="entry name" value="PBS_lyase_HEAT"/>
</dbReference>
<evidence type="ECO:0000256" key="4">
    <source>
        <dbReference type="ARBA" id="ARBA00022785"/>
    </source>
</evidence>
<gene>
    <name evidence="7" type="ORF">GBAR_LOCUS11332</name>
</gene>
<dbReference type="PROSITE" id="PS00198">
    <property type="entry name" value="4FE4S_FER_1"/>
    <property type="match status" value="1"/>
</dbReference>
<dbReference type="GO" id="GO:0051539">
    <property type="term" value="F:4 iron, 4 sulfur cluster binding"/>
    <property type="evidence" value="ECO:0007669"/>
    <property type="project" value="UniProtKB-KW"/>
</dbReference>
<organism evidence="7 8">
    <name type="scientific">Geodia barretti</name>
    <name type="common">Barrett's horny sponge</name>
    <dbReference type="NCBI Taxonomy" id="519541"/>
    <lineage>
        <taxon>Eukaryota</taxon>
        <taxon>Metazoa</taxon>
        <taxon>Porifera</taxon>
        <taxon>Demospongiae</taxon>
        <taxon>Heteroscleromorpha</taxon>
        <taxon>Tetractinellida</taxon>
        <taxon>Astrophorina</taxon>
        <taxon>Geodiidae</taxon>
        <taxon>Geodia</taxon>
    </lineage>
</organism>
<dbReference type="NCBIfam" id="TIGR00276">
    <property type="entry name" value="tRNA epoxyqueuosine(34) reductase QueG"/>
    <property type="match status" value="1"/>
</dbReference>
<keyword evidence="5" id="KW-0560">Oxidoreductase</keyword>
<evidence type="ECO:0000256" key="5">
    <source>
        <dbReference type="ARBA" id="ARBA00023002"/>
    </source>
</evidence>
<protein>
    <submittedName>
        <fullName evidence="7">Epoxyqueuosine reductase</fullName>
    </submittedName>
</protein>
<dbReference type="SMART" id="SM00567">
    <property type="entry name" value="EZ_HEAT"/>
    <property type="match status" value="2"/>
</dbReference>
<dbReference type="Gene3D" id="1.25.10.10">
    <property type="entry name" value="Leucine-rich Repeat Variant"/>
    <property type="match status" value="1"/>
</dbReference>
<dbReference type="SUPFAM" id="SSF46548">
    <property type="entry name" value="alpha-helical ferredoxin"/>
    <property type="match status" value="1"/>
</dbReference>
<keyword evidence="1" id="KW-0479">Metal-binding</keyword>
<dbReference type="InterPro" id="IPR011989">
    <property type="entry name" value="ARM-like"/>
</dbReference>
<name>A0AA35WLF9_GEOBA</name>
<dbReference type="GO" id="GO:0008616">
    <property type="term" value="P:tRNA queuosine(34) biosynthetic process"/>
    <property type="evidence" value="ECO:0007669"/>
    <property type="project" value="UniProtKB-KW"/>
</dbReference>
<dbReference type="GO" id="GO:0052693">
    <property type="term" value="F:epoxyqueuosine reductase activity"/>
    <property type="evidence" value="ECO:0007669"/>
    <property type="project" value="TreeGrafter"/>
</dbReference>
<dbReference type="Gene3D" id="3.30.70.20">
    <property type="match status" value="1"/>
</dbReference>
<keyword evidence="1" id="KW-0411">Iron-sulfur</keyword>
<sequence length="376" mass="41005">MRQWVDQAASDAGFDLVAVASAEVFAAEREEALGRIDAGLMDGLPWFNAQRVQRGTDPETLLPGAKSIISLGWNYCPPADSPTPDDQGVIARYARGRDYHRVMKRRMRRMVLDLTERLGDRFGARWHVDDGPMLDRAAAARAGLGWFGKNGNILNPTYGSWLLLGQIVTDLALEPDRPLAKSCGQCSRCMPACPTDAIVAPYVVDNRRCISYLTIEHRGAIPTELRASMGNWVFGCDICQEVCPVNRKAKSTQDANFGRTDLTSVDLVELLGMSDDQFRERFAGSPIMRAKRVGMQRNACVALGNSGDAAAVPALTRALRSAPPLVRQHAAWALGHIGGEAARTSLDDALPDESDPEVLSEIRQALRPGDVAYSLS</sequence>
<reference evidence="7" key="1">
    <citation type="submission" date="2023-03" db="EMBL/GenBank/DDBJ databases">
        <authorList>
            <person name="Steffen K."/>
            <person name="Cardenas P."/>
        </authorList>
    </citation>
    <scope>NUCLEOTIDE SEQUENCE</scope>
</reference>
<dbReference type="PROSITE" id="PS51379">
    <property type="entry name" value="4FE4S_FER_2"/>
    <property type="match status" value="1"/>
</dbReference>
<dbReference type="EMBL" id="CASHTH010001703">
    <property type="protein sequence ID" value="CAI8018700.1"/>
    <property type="molecule type" value="Genomic_DNA"/>
</dbReference>
<dbReference type="InterPro" id="IPR016024">
    <property type="entry name" value="ARM-type_fold"/>
</dbReference>
<dbReference type="PANTHER" id="PTHR30002:SF4">
    <property type="entry name" value="EPOXYQUEUOSINE REDUCTASE"/>
    <property type="match status" value="1"/>
</dbReference>
<dbReference type="SUPFAM" id="SSF48371">
    <property type="entry name" value="ARM repeat"/>
    <property type="match status" value="1"/>
</dbReference>
<keyword evidence="8" id="KW-1185">Reference proteome</keyword>
<dbReference type="InterPro" id="IPR004453">
    <property type="entry name" value="QueG"/>
</dbReference>
<dbReference type="PANTHER" id="PTHR30002">
    <property type="entry name" value="EPOXYQUEUOSINE REDUCTASE"/>
    <property type="match status" value="1"/>
</dbReference>
<accession>A0AA35WLF9</accession>
<dbReference type="InterPro" id="IPR017900">
    <property type="entry name" value="4Fe4S_Fe_S_CS"/>
</dbReference>
<keyword evidence="2" id="KW-0963">Cytoplasm</keyword>
<dbReference type="InterPro" id="IPR017896">
    <property type="entry name" value="4Fe4S_Fe-S-bd"/>
</dbReference>
<evidence type="ECO:0000259" key="6">
    <source>
        <dbReference type="PROSITE" id="PS51379"/>
    </source>
</evidence>
<proteinExistence type="predicted"/>
<evidence type="ECO:0000313" key="7">
    <source>
        <dbReference type="EMBL" id="CAI8018700.1"/>
    </source>
</evidence>
<evidence type="ECO:0000256" key="3">
    <source>
        <dbReference type="ARBA" id="ARBA00022694"/>
    </source>
</evidence>
<evidence type="ECO:0000313" key="8">
    <source>
        <dbReference type="Proteomes" id="UP001174909"/>
    </source>
</evidence>
<keyword evidence="1" id="KW-0408">Iron</keyword>
<evidence type="ECO:0000256" key="1">
    <source>
        <dbReference type="ARBA" id="ARBA00022485"/>
    </source>
</evidence>
<dbReference type="Pfam" id="PF13484">
    <property type="entry name" value="Fer4_16"/>
    <property type="match status" value="1"/>
</dbReference>
<keyword evidence="1" id="KW-0004">4Fe-4S</keyword>
<dbReference type="Pfam" id="PF08331">
    <property type="entry name" value="QueG_DUF1730"/>
    <property type="match status" value="1"/>
</dbReference>
<dbReference type="Pfam" id="PF13646">
    <property type="entry name" value="HEAT_2"/>
    <property type="match status" value="1"/>
</dbReference>
<feature type="domain" description="4Fe-4S ferredoxin-type" evidence="6">
    <location>
        <begin position="171"/>
        <end position="203"/>
    </location>
</feature>
<keyword evidence="4" id="KW-0671">Queuosine biosynthesis</keyword>